<evidence type="ECO:0000259" key="22">
    <source>
        <dbReference type="SMART" id="SM00936"/>
    </source>
</evidence>
<dbReference type="Gene3D" id="2.60.410.10">
    <property type="entry name" value="D-Ala-D-Ala carboxypeptidase, C-terminal domain"/>
    <property type="match status" value="1"/>
</dbReference>
<dbReference type="RefSeq" id="WP_109763353.1">
    <property type="nucleotide sequence ID" value="NZ_QGGU01000005.1"/>
</dbReference>
<evidence type="ECO:0000256" key="16">
    <source>
        <dbReference type="ARBA" id="ARBA00034000"/>
    </source>
</evidence>
<comment type="function">
    <text evidence="1">Removes C-terminal D-alanyl residues from sugar-peptide cell wall precursors.</text>
</comment>
<evidence type="ECO:0000256" key="12">
    <source>
        <dbReference type="ARBA" id="ARBA00022960"/>
    </source>
</evidence>
<organism evidence="23 24">
    <name type="scientific">Pleionea mediterranea</name>
    <dbReference type="NCBI Taxonomy" id="523701"/>
    <lineage>
        <taxon>Bacteria</taxon>
        <taxon>Pseudomonadati</taxon>
        <taxon>Pseudomonadota</taxon>
        <taxon>Gammaproteobacteria</taxon>
        <taxon>Oceanospirillales</taxon>
        <taxon>Pleioneaceae</taxon>
        <taxon>Pleionea</taxon>
    </lineage>
</organism>
<dbReference type="Pfam" id="PF00768">
    <property type="entry name" value="Peptidase_S11"/>
    <property type="match status" value="1"/>
</dbReference>
<dbReference type="SUPFAM" id="SSF56601">
    <property type="entry name" value="beta-lactamase/transpeptidase-like"/>
    <property type="match status" value="1"/>
</dbReference>
<dbReference type="EMBL" id="QGGU01000005">
    <property type="protein sequence ID" value="PWK51978.1"/>
    <property type="molecule type" value="Genomic_DNA"/>
</dbReference>
<dbReference type="PANTHER" id="PTHR21581">
    <property type="entry name" value="D-ALANYL-D-ALANINE CARBOXYPEPTIDASE"/>
    <property type="match status" value="1"/>
</dbReference>
<evidence type="ECO:0000313" key="24">
    <source>
        <dbReference type="Proteomes" id="UP000245790"/>
    </source>
</evidence>
<reference evidence="23 24" key="1">
    <citation type="submission" date="2018-05" db="EMBL/GenBank/DDBJ databases">
        <title>Genomic Encyclopedia of Type Strains, Phase IV (KMG-IV): sequencing the most valuable type-strain genomes for metagenomic binning, comparative biology and taxonomic classification.</title>
        <authorList>
            <person name="Goeker M."/>
        </authorList>
    </citation>
    <scope>NUCLEOTIDE SEQUENCE [LARGE SCALE GENOMIC DNA]</scope>
    <source>
        <strain evidence="23 24">DSM 25350</strain>
    </source>
</reference>
<evidence type="ECO:0000256" key="20">
    <source>
        <dbReference type="RuleBase" id="RU004016"/>
    </source>
</evidence>
<comment type="catalytic activity">
    <reaction evidence="16">
        <text>Preferential cleavage: (Ac)2-L-Lys-D-Ala-|-D-Ala. Also transpeptidation of peptidyl-alanyl moieties that are N-acyl substituents of D-alanine.</text>
        <dbReference type="EC" id="3.4.16.4"/>
    </reaction>
</comment>
<evidence type="ECO:0000256" key="15">
    <source>
        <dbReference type="ARBA" id="ARBA00023316"/>
    </source>
</evidence>
<accession>A0A316FTB9</accession>
<dbReference type="GO" id="GO:0009252">
    <property type="term" value="P:peptidoglycan biosynthetic process"/>
    <property type="evidence" value="ECO:0007669"/>
    <property type="project" value="UniProtKB-UniPathway"/>
</dbReference>
<evidence type="ECO:0000256" key="9">
    <source>
        <dbReference type="ARBA" id="ARBA00022670"/>
    </source>
</evidence>
<keyword evidence="7" id="KW-0997">Cell inner membrane</keyword>
<evidence type="ECO:0000256" key="5">
    <source>
        <dbReference type="ARBA" id="ARBA00012448"/>
    </source>
</evidence>
<dbReference type="EC" id="3.4.16.4" evidence="5"/>
<dbReference type="PRINTS" id="PR00725">
    <property type="entry name" value="DADACBPTASE1"/>
</dbReference>
<dbReference type="SMART" id="SM00936">
    <property type="entry name" value="PBP5_C"/>
    <property type="match status" value="1"/>
</dbReference>
<evidence type="ECO:0000256" key="19">
    <source>
        <dbReference type="PIRSR" id="PIRSR618044-2"/>
    </source>
</evidence>
<dbReference type="GO" id="GO:0006508">
    <property type="term" value="P:proteolysis"/>
    <property type="evidence" value="ECO:0007669"/>
    <property type="project" value="UniProtKB-KW"/>
</dbReference>
<evidence type="ECO:0000256" key="11">
    <source>
        <dbReference type="ARBA" id="ARBA00022801"/>
    </source>
</evidence>
<keyword evidence="13" id="KW-0573">Peptidoglycan synthesis</keyword>
<keyword evidence="11" id="KW-0378">Hydrolase</keyword>
<comment type="subcellular location">
    <subcellularLocation>
        <location evidence="2">Cell inner membrane</location>
        <topology evidence="2">Peripheral membrane protein</topology>
    </subcellularLocation>
</comment>
<evidence type="ECO:0000256" key="10">
    <source>
        <dbReference type="ARBA" id="ARBA00022729"/>
    </source>
</evidence>
<keyword evidence="8" id="KW-0121">Carboxypeptidase</keyword>
<feature type="active site" description="Proton acceptor" evidence="18">
    <location>
        <position position="61"/>
    </location>
</feature>
<comment type="similarity">
    <text evidence="4 20">Belongs to the peptidase S11 family.</text>
</comment>
<dbReference type="PANTHER" id="PTHR21581:SF6">
    <property type="entry name" value="TRAFFICKING PROTEIN PARTICLE COMPLEX SUBUNIT 12"/>
    <property type="match status" value="1"/>
</dbReference>
<keyword evidence="6" id="KW-1003">Cell membrane</keyword>
<dbReference type="GO" id="GO:0008360">
    <property type="term" value="P:regulation of cell shape"/>
    <property type="evidence" value="ECO:0007669"/>
    <property type="project" value="UniProtKB-KW"/>
</dbReference>
<dbReference type="AlphaFoldDB" id="A0A316FTB9"/>
<evidence type="ECO:0000256" key="6">
    <source>
        <dbReference type="ARBA" id="ARBA00022475"/>
    </source>
</evidence>
<evidence type="ECO:0000256" key="8">
    <source>
        <dbReference type="ARBA" id="ARBA00022645"/>
    </source>
</evidence>
<evidence type="ECO:0000256" key="14">
    <source>
        <dbReference type="ARBA" id="ARBA00023136"/>
    </source>
</evidence>
<keyword evidence="24" id="KW-1185">Reference proteome</keyword>
<dbReference type="GO" id="GO:0005886">
    <property type="term" value="C:plasma membrane"/>
    <property type="evidence" value="ECO:0007669"/>
    <property type="project" value="UniProtKB-SubCell"/>
</dbReference>
<feature type="domain" description="Peptidase S11 D-Ala-D-Ala carboxypeptidase A C-terminal" evidence="22">
    <location>
        <begin position="274"/>
        <end position="364"/>
    </location>
</feature>
<keyword evidence="12" id="KW-0133">Cell shape</keyword>
<dbReference type="OrthoDB" id="9795979at2"/>
<comment type="pathway">
    <text evidence="3">Cell wall biogenesis; peptidoglycan biosynthesis.</text>
</comment>
<dbReference type="GO" id="GO:0071555">
    <property type="term" value="P:cell wall organization"/>
    <property type="evidence" value="ECO:0007669"/>
    <property type="project" value="UniProtKB-KW"/>
</dbReference>
<comment type="caution">
    <text evidence="23">The sequence shown here is derived from an EMBL/GenBank/DDBJ whole genome shotgun (WGS) entry which is preliminary data.</text>
</comment>
<dbReference type="InterPro" id="IPR012338">
    <property type="entry name" value="Beta-lactam/transpept-like"/>
</dbReference>
<dbReference type="Pfam" id="PF07943">
    <property type="entry name" value="PBP5_C"/>
    <property type="match status" value="1"/>
</dbReference>
<evidence type="ECO:0000256" key="18">
    <source>
        <dbReference type="PIRSR" id="PIRSR618044-1"/>
    </source>
</evidence>
<feature type="active site" description="Acyl-ester intermediate" evidence="18">
    <location>
        <position position="58"/>
    </location>
</feature>
<name>A0A316FTB9_9GAMM</name>
<sequence length="383" mass="42016">MIKLKLVILTCVSLFTALATAITPAPPALGADGYILMDFHSGQVIAERNADEPLPPASLTKMMTSYVVSSELAAGNISRDDMVTISKNAWAKNFPESSKMFIEVGKQVSVSDLMKGLIISSGNDASVALAEHVAGSEDSFAQLMNHYGRKLGLENTVFVNSHGLTADSHQTTARDMAVLGQALIRDFPEDYKLYEVKQFSFNNIAQYNRNRLLWDRSLNVDGIKTGHTEAAGYCLVSSAVKDGMRLIAVVMGSNSEESRKVESKKLLTYGFRFFETVKPLKANTEVHQARVWGGDIELARLGVLDEIWLTIPRGKRDSVKANYVVENELDAPIAKGQVVGKIFFQLGEDELAQVPLVALDDVAEGGWFSQLLDSISRWFSGLF</sequence>
<proteinExistence type="inferred from homology"/>
<feature type="signal peptide" evidence="21">
    <location>
        <begin position="1"/>
        <end position="21"/>
    </location>
</feature>
<evidence type="ECO:0000256" key="21">
    <source>
        <dbReference type="SAM" id="SignalP"/>
    </source>
</evidence>
<dbReference type="InterPro" id="IPR037167">
    <property type="entry name" value="Peptidase_S11_C_sf"/>
</dbReference>
<dbReference type="SUPFAM" id="SSF69189">
    <property type="entry name" value="Penicillin-binding protein associated domain"/>
    <property type="match status" value="1"/>
</dbReference>
<dbReference type="Proteomes" id="UP000245790">
    <property type="component" value="Unassembled WGS sequence"/>
</dbReference>
<keyword evidence="9" id="KW-0645">Protease</keyword>
<evidence type="ECO:0000256" key="1">
    <source>
        <dbReference type="ARBA" id="ARBA00003217"/>
    </source>
</evidence>
<dbReference type="InterPro" id="IPR012907">
    <property type="entry name" value="Peptidase_S11_C"/>
</dbReference>
<dbReference type="FunFam" id="3.40.710.10:FF:000001">
    <property type="entry name" value="D-alanyl-D-alanine serine-type carboxypeptidase"/>
    <property type="match status" value="1"/>
</dbReference>
<evidence type="ECO:0000256" key="3">
    <source>
        <dbReference type="ARBA" id="ARBA00004752"/>
    </source>
</evidence>
<feature type="binding site" evidence="19">
    <location>
        <position position="224"/>
    </location>
    <ligand>
        <name>substrate</name>
    </ligand>
</feature>
<evidence type="ECO:0000256" key="7">
    <source>
        <dbReference type="ARBA" id="ARBA00022519"/>
    </source>
</evidence>
<evidence type="ECO:0000256" key="4">
    <source>
        <dbReference type="ARBA" id="ARBA00007164"/>
    </source>
</evidence>
<evidence type="ECO:0000256" key="2">
    <source>
        <dbReference type="ARBA" id="ARBA00004417"/>
    </source>
</evidence>
<keyword evidence="14" id="KW-0472">Membrane</keyword>
<dbReference type="Gene3D" id="3.40.710.10">
    <property type="entry name" value="DD-peptidase/beta-lactamase superfamily"/>
    <property type="match status" value="1"/>
</dbReference>
<feature type="active site" evidence="18">
    <location>
        <position position="121"/>
    </location>
</feature>
<dbReference type="GO" id="GO:0008658">
    <property type="term" value="F:penicillin binding"/>
    <property type="evidence" value="ECO:0007669"/>
    <property type="project" value="UniProtKB-ARBA"/>
</dbReference>
<dbReference type="UniPathway" id="UPA00219"/>
<keyword evidence="15" id="KW-0961">Cell wall biogenesis/degradation</keyword>
<feature type="chain" id="PRO_5016295666" description="serine-type D-Ala-D-Ala carboxypeptidase" evidence="21">
    <location>
        <begin position="22"/>
        <end position="383"/>
    </location>
</feature>
<keyword evidence="10 21" id="KW-0732">Signal</keyword>
<gene>
    <name evidence="23" type="ORF">C8D97_105295</name>
</gene>
<dbReference type="InterPro" id="IPR015956">
    <property type="entry name" value="Peniciliin-bd_prot_C_sf"/>
</dbReference>
<dbReference type="GO" id="GO:0009002">
    <property type="term" value="F:serine-type D-Ala-D-Ala carboxypeptidase activity"/>
    <property type="evidence" value="ECO:0007669"/>
    <property type="project" value="UniProtKB-EC"/>
</dbReference>
<evidence type="ECO:0000313" key="23">
    <source>
        <dbReference type="EMBL" id="PWK51978.1"/>
    </source>
</evidence>
<dbReference type="InterPro" id="IPR018044">
    <property type="entry name" value="Peptidase_S11"/>
</dbReference>
<protein>
    <recommendedName>
        <fullName evidence="5">serine-type D-Ala-D-Ala carboxypeptidase</fullName>
        <ecNumber evidence="5">3.4.16.4</ecNumber>
    </recommendedName>
</protein>
<evidence type="ECO:0000256" key="17">
    <source>
        <dbReference type="ARBA" id="ARBA00060592"/>
    </source>
</evidence>
<evidence type="ECO:0000256" key="13">
    <source>
        <dbReference type="ARBA" id="ARBA00022984"/>
    </source>
</evidence>
<dbReference type="InterPro" id="IPR001967">
    <property type="entry name" value="Peptidase_S11_N"/>
</dbReference>
<comment type="pathway">
    <text evidence="17">Glycan biosynthesis.</text>
</comment>